<evidence type="ECO:0000313" key="1">
    <source>
        <dbReference type="EMBL" id="KAF5849071.1"/>
    </source>
</evidence>
<evidence type="ECO:0000313" key="2">
    <source>
        <dbReference type="Proteomes" id="UP000624244"/>
    </source>
</evidence>
<proteinExistence type="predicted"/>
<sequence length="287" mass="31351">MTKSSSLTSIGSVCNAVKRTGDIFDFDDEGGKMKTITGATWKALRGFSVTEDISKASASDKDFQVNVKDEYKGVSGGASGDVNVKRIALFKTYEKMQNRICNCRGGDTKLANRIEGSPESGESRTAREECILTANAYPEVSSFQVVPLWNVMRDSNKKEVRDRADDIMKAFTWIFGDFFLLSPAAFIIAGKETPENCTITSTKVVWGKGTRNIRDAITVEVVIQNDGANVDIELCHGSDGEGRGGESQCLATFTNKDNENKGIKGNVSNAQRFYQCPVNPTETPVSY</sequence>
<reference evidence="1" key="1">
    <citation type="submission" date="2019-11" db="EMBL/GenBank/DDBJ databases">
        <title>Bipolaris sorokiniana Genome sequencing.</title>
        <authorList>
            <person name="Wang H."/>
        </authorList>
    </citation>
    <scope>NUCLEOTIDE SEQUENCE</scope>
</reference>
<comment type="caution">
    <text evidence="1">The sequence shown here is derived from an EMBL/GenBank/DDBJ whole genome shotgun (WGS) entry which is preliminary data.</text>
</comment>
<gene>
    <name evidence="1" type="ORF">GGP41_006008</name>
</gene>
<protein>
    <submittedName>
        <fullName evidence="1">Uncharacterized protein</fullName>
    </submittedName>
</protein>
<dbReference type="Proteomes" id="UP000624244">
    <property type="component" value="Unassembled WGS sequence"/>
</dbReference>
<organism evidence="1 2">
    <name type="scientific">Cochliobolus sativus</name>
    <name type="common">Common root rot and spot blotch fungus</name>
    <name type="synonym">Bipolaris sorokiniana</name>
    <dbReference type="NCBI Taxonomy" id="45130"/>
    <lineage>
        <taxon>Eukaryota</taxon>
        <taxon>Fungi</taxon>
        <taxon>Dikarya</taxon>
        <taxon>Ascomycota</taxon>
        <taxon>Pezizomycotina</taxon>
        <taxon>Dothideomycetes</taxon>
        <taxon>Pleosporomycetidae</taxon>
        <taxon>Pleosporales</taxon>
        <taxon>Pleosporineae</taxon>
        <taxon>Pleosporaceae</taxon>
        <taxon>Bipolaris</taxon>
    </lineage>
</organism>
<name>A0A8H5ZF36_COCSA</name>
<dbReference type="EMBL" id="WNKQ01000009">
    <property type="protein sequence ID" value="KAF5849071.1"/>
    <property type="molecule type" value="Genomic_DNA"/>
</dbReference>
<dbReference type="AlphaFoldDB" id="A0A8H5ZF36"/>
<accession>A0A8H5ZF36</accession>